<gene>
    <name evidence="4" type="ORF">KVP70_08890</name>
    <name evidence="5" type="ORF">L1274_003436</name>
</gene>
<keyword evidence="5" id="KW-0436">Ligase</keyword>
<evidence type="ECO:0000256" key="2">
    <source>
        <dbReference type="SAM" id="Phobius"/>
    </source>
</evidence>
<sequence length="1358" mass="148345">MYLNKKLWALLLLLASLCIGGYVHSAQAPRTLALMLGDIESRPAVLAVRGLQAELKELNVAVRIIPANGMTPADRAALTSADVAIVNTKGRQAMVALGAELQALQKARRPVFAVGGAIDDSLREQGVRDDKTIQSYHSEGGVENMGNLLRYILRNHFGSRLSVAPVHAMPEVGLYDVAANRTSGSYEQYLQGYASYKPGAPWIAVPFYRASLVAGQTLPLAAIVARLEASGYNVLPVFGYPYDVPLRFLLDENGKRRVELIVALGMKVGGTANTGALLDKIGVPAINAITLSQQSLAQWQESKIGLDIIERTWQLAGAEVAGLIQPTVVASRERISDAQTGLAYVEETPIPERIERLNERVNSWMALRQKANGDKRIAMLYFNYPHGSETIGAAYLNVLPESLWQIVQRLKQDGYQTGTALPPSQQELQGEIQQWGNYPGKSRGDYMAGLTHLAESGQALLVPLADYQKWFATLAQPLRASIEKSWGKPENAPVLWRNAKGEPFFVYPARRFGNVLMAPQPGRAWEQNLEKLHNEVSMPPSHEYIAFYLWLQKGFQANAVMHIGTHGTQEWLTGKEAGLSASDPTEALIGAMPNIYPYVMDDVGEGIQAKRRGMAVIIDHMTPPFDVAGLNPDLRELGALLNDYRVAEQKSPLLARSHLTAINRLAAKSGVLKDMKKTELKTEADMEGLEEYLDDTGSKLTPFGLHTFGVAPKPELRNATARAVVSLDTTSTPEQKTKRIAQLENDIERSAGLELERLMQALSGRYIPTGASADLVRNPDALPTGRNFFGLDPSRIPSKTTYEAGYKLAQQLAEDYRKRHGAWPDKLSMNLWGVETSRHEGIMEAQAMALMGVRPTWDERGRVTGVEALTRKQLGRPRVDVTLISSGLFRDLFGNLLTLMDQAAQLAQKQDDNAPGEDGNVMQAHSRKTVAALQASGIGAEEAQRMASVRIFGLPSGAYGTQIEKLIPLTNAWQNEKEVADVFINRMSHPFGAGYWGDDKADPGQRRELFRQAISGSKIALHSRSSNLFATLDNDDFFQYLGGTAMAIRSVDGKTPEVMVSDLSNPRKPGHKTLEQYMGQEMQARYLNPHWADSMLKEGYSGARYINRVVDYLWAWQVTVPEVVDGGKWQRMYDTYVEDRHGLKVRERFAGSGNLRAFQAITDRMLSAIERGYWKPSDAVREKLTQQNAQAIKDAGVSCSADSCSKATLKIAPQFSGQFVPNVGTNAAVARGAAAAARAGGAAPSAQPPAPTATQQQTDVAMQNAVADLQALQAKAQELPPPVPAHAKNKPAEPAPKAKAAADTADAKVNGFEMQTLANLTPVQKTVGTLALLALAAALIGVGYVGRRNKLSKLKEYL</sequence>
<feature type="domain" description="CobN/magnesium chelatase" evidence="3">
    <location>
        <begin position="135"/>
        <end position="732"/>
    </location>
</feature>
<keyword evidence="2" id="KW-0472">Membrane</keyword>
<keyword evidence="2" id="KW-0812">Transmembrane</keyword>
<keyword evidence="2" id="KW-1133">Transmembrane helix</keyword>
<reference evidence="4" key="1">
    <citation type="submission" date="2021-07" db="EMBL/GenBank/DDBJ databases">
        <title>Characterization of violacein-producing bacteria and related species.</title>
        <authorList>
            <person name="Wilson H.S."/>
            <person name="De Leon M.E."/>
        </authorList>
    </citation>
    <scope>NUCLEOTIDE SEQUENCE</scope>
    <source>
        <strain evidence="4">HSC-15S17</strain>
    </source>
</reference>
<evidence type="ECO:0000313" key="7">
    <source>
        <dbReference type="Proteomes" id="UP001162889"/>
    </source>
</evidence>
<evidence type="ECO:0000259" key="3">
    <source>
        <dbReference type="Pfam" id="PF02514"/>
    </source>
</evidence>
<feature type="domain" description="CobN/magnesium chelatase" evidence="3">
    <location>
        <begin position="736"/>
        <end position="1179"/>
    </location>
</feature>
<comment type="caution">
    <text evidence="4">The sequence shown here is derived from an EMBL/GenBank/DDBJ whole genome shotgun (WGS) entry which is preliminary data.</text>
</comment>
<feature type="region of interest" description="Disordered" evidence="1">
    <location>
        <begin position="1280"/>
        <end position="1302"/>
    </location>
</feature>
<protein>
    <submittedName>
        <fullName evidence="5">Cobaltochelatase CobN</fullName>
        <ecNumber evidence="5">6.6.1.2</ecNumber>
    </submittedName>
    <submittedName>
        <fullName evidence="4">Cobaltochelatase subunit CobN</fullName>
    </submittedName>
</protein>
<dbReference type="PANTHER" id="PTHR44119">
    <property type="entry name" value="MAGNESIUM-CHELATASE SUBUNIT CHLH, CHLOROPLASTIC"/>
    <property type="match status" value="1"/>
</dbReference>
<name>A0AA41HA66_9BURK</name>
<keyword evidence="7" id="KW-1185">Reference proteome</keyword>
<dbReference type="GO" id="GO:0051116">
    <property type="term" value="F:cobaltochelatase activity"/>
    <property type="evidence" value="ECO:0007669"/>
    <property type="project" value="UniProtKB-EC"/>
</dbReference>
<dbReference type="Pfam" id="PF02514">
    <property type="entry name" value="CobN-Mg_chel"/>
    <property type="match status" value="2"/>
</dbReference>
<dbReference type="Proteomes" id="UP001162889">
    <property type="component" value="Unassembled WGS sequence"/>
</dbReference>
<accession>A0AA41HA66</accession>
<evidence type="ECO:0000313" key="5">
    <source>
        <dbReference type="EMBL" id="MCP2009707.1"/>
    </source>
</evidence>
<feature type="transmembrane region" description="Helical" evidence="2">
    <location>
        <begin position="1327"/>
        <end position="1346"/>
    </location>
</feature>
<evidence type="ECO:0000313" key="6">
    <source>
        <dbReference type="Proteomes" id="UP001155901"/>
    </source>
</evidence>
<dbReference type="Proteomes" id="UP001155901">
    <property type="component" value="Unassembled WGS sequence"/>
</dbReference>
<dbReference type="EC" id="6.6.1.2" evidence="5"/>
<dbReference type="RefSeq" id="WP_217941809.1">
    <property type="nucleotide sequence ID" value="NZ_JAHTGR010000004.1"/>
</dbReference>
<dbReference type="CDD" id="cd10150">
    <property type="entry name" value="CobN_like"/>
    <property type="match status" value="1"/>
</dbReference>
<evidence type="ECO:0000313" key="4">
    <source>
        <dbReference type="EMBL" id="MBV6321047.1"/>
    </source>
</evidence>
<evidence type="ECO:0000256" key="1">
    <source>
        <dbReference type="SAM" id="MobiDB-lite"/>
    </source>
</evidence>
<dbReference type="PANTHER" id="PTHR44119:SF4">
    <property type="entry name" value="AEROBIC COBALTOCHELATASE SUBUNIT COBN"/>
    <property type="match status" value="1"/>
</dbReference>
<organism evidence="4 6">
    <name type="scientific">Duganella violaceipulchra</name>
    <dbReference type="NCBI Taxonomy" id="2849652"/>
    <lineage>
        <taxon>Bacteria</taxon>
        <taxon>Pseudomonadati</taxon>
        <taxon>Pseudomonadota</taxon>
        <taxon>Betaproteobacteria</taxon>
        <taxon>Burkholderiales</taxon>
        <taxon>Oxalobacteraceae</taxon>
        <taxon>Telluria group</taxon>
        <taxon>Duganella</taxon>
    </lineage>
</organism>
<proteinExistence type="predicted"/>
<dbReference type="EMBL" id="JALJZU010000006">
    <property type="protein sequence ID" value="MCP2009707.1"/>
    <property type="molecule type" value="Genomic_DNA"/>
</dbReference>
<dbReference type="EMBL" id="JAHTGR010000004">
    <property type="protein sequence ID" value="MBV6321047.1"/>
    <property type="molecule type" value="Genomic_DNA"/>
</dbReference>
<reference evidence="5" key="2">
    <citation type="submission" date="2022-03" db="EMBL/GenBank/DDBJ databases">
        <title>Genome Encyclopedia of Bacteria and Archaea VI: Functional Genomics of Type Strains.</title>
        <authorList>
            <person name="Whitman W."/>
        </authorList>
    </citation>
    <scope>NUCLEOTIDE SEQUENCE</scope>
    <source>
        <strain evidence="5">HSC-15S17</strain>
    </source>
</reference>
<dbReference type="InterPro" id="IPR003672">
    <property type="entry name" value="CobN/Mg_chltase"/>
</dbReference>